<comment type="function">
    <text evidence="8">Produces ATP from ADP in the presence of a proton gradient across the membrane.</text>
</comment>
<dbReference type="NCBIfam" id="TIGR01216">
    <property type="entry name" value="ATP_synt_epsi"/>
    <property type="match status" value="1"/>
</dbReference>
<dbReference type="InterPro" id="IPR001469">
    <property type="entry name" value="ATP_synth_F1_dsu/esu"/>
</dbReference>
<dbReference type="GO" id="GO:0005886">
    <property type="term" value="C:plasma membrane"/>
    <property type="evidence" value="ECO:0007669"/>
    <property type="project" value="UniProtKB-SubCell"/>
</dbReference>
<dbReference type="CDD" id="cd12152">
    <property type="entry name" value="F1-ATPase_delta"/>
    <property type="match status" value="1"/>
</dbReference>
<evidence type="ECO:0000256" key="8">
    <source>
        <dbReference type="HAMAP-Rule" id="MF_00530"/>
    </source>
</evidence>
<sequence>MSLHLRIATLERTVFDEDVDIVMLPGEAGELGVLSGHIPLITPLILGEIVAKKNGEEFVMAVSGGMAEVNQGGVLVLADQAERAEEIDEHIAETARAKAEEIMKEKRSDEEGFAEAYAELQKSLLRLKVARRKRKEHISNI</sequence>
<evidence type="ECO:0000256" key="4">
    <source>
        <dbReference type="ARBA" id="ARBA00023065"/>
    </source>
</evidence>
<keyword evidence="5 8" id="KW-0472">Membrane</keyword>
<reference evidence="12 13" key="1">
    <citation type="journal article" date="2016" name="Nat. Commun.">
        <title>Thousands of microbial genomes shed light on interconnected biogeochemical processes in an aquifer system.</title>
        <authorList>
            <person name="Anantharaman K."/>
            <person name="Brown C.T."/>
            <person name="Hug L.A."/>
            <person name="Sharon I."/>
            <person name="Castelle C.J."/>
            <person name="Probst A.J."/>
            <person name="Thomas B.C."/>
            <person name="Singh A."/>
            <person name="Wilkins M.J."/>
            <person name="Karaoz U."/>
            <person name="Brodie E.L."/>
            <person name="Williams K.H."/>
            <person name="Hubbard S.S."/>
            <person name="Banfield J.F."/>
        </authorList>
    </citation>
    <scope>NUCLEOTIDE SEQUENCE [LARGE SCALE GENOMIC DNA]</scope>
</reference>
<dbReference type="InterPro" id="IPR036794">
    <property type="entry name" value="ATP_F1_dsu/esu_C_sf"/>
</dbReference>
<name>A0A1F6BYV0_9BACT</name>
<evidence type="ECO:0000256" key="7">
    <source>
        <dbReference type="ARBA" id="ARBA00023310"/>
    </source>
</evidence>
<evidence type="ECO:0000256" key="3">
    <source>
        <dbReference type="ARBA" id="ARBA00022448"/>
    </source>
</evidence>
<dbReference type="Proteomes" id="UP000176996">
    <property type="component" value="Unassembled WGS sequence"/>
</dbReference>
<dbReference type="PANTHER" id="PTHR13822:SF10">
    <property type="entry name" value="ATP SYNTHASE EPSILON CHAIN, CHLOROPLASTIC"/>
    <property type="match status" value="1"/>
</dbReference>
<dbReference type="EMBL" id="MFKK01000005">
    <property type="protein sequence ID" value="OGG42124.1"/>
    <property type="molecule type" value="Genomic_DNA"/>
</dbReference>
<dbReference type="AlphaFoldDB" id="A0A1F6BYV0"/>
<keyword evidence="8" id="KW-1003">Cell membrane</keyword>
<dbReference type="HAMAP" id="MF_00530">
    <property type="entry name" value="ATP_synth_epsil_bac"/>
    <property type="match status" value="1"/>
</dbReference>
<feature type="domain" description="ATP synthase epsilon subunit C-terminal" evidence="10">
    <location>
        <begin position="85"/>
        <end position="130"/>
    </location>
</feature>
<dbReference type="STRING" id="1798471.A3A21_02840"/>
<dbReference type="Gene3D" id="2.60.15.10">
    <property type="entry name" value="F0F1 ATP synthase delta/epsilon subunit, N-terminal"/>
    <property type="match status" value="1"/>
</dbReference>
<dbReference type="SUPFAM" id="SSF51344">
    <property type="entry name" value="Epsilon subunit of F1F0-ATP synthase N-terminal domain"/>
    <property type="match status" value="1"/>
</dbReference>
<keyword evidence="6 8" id="KW-0139">CF(1)</keyword>
<accession>A0A1F6BYV0</accession>
<gene>
    <name evidence="8" type="primary">atpC</name>
    <name evidence="12" type="ORF">A3A21_02840</name>
</gene>
<keyword evidence="4 8" id="KW-0406">Ion transport</keyword>
<proteinExistence type="inferred from homology"/>
<comment type="subcellular location">
    <subcellularLocation>
        <location evidence="1 8">Cell membrane</location>
        <topology evidence="1 8">Peripheral membrane protein</topology>
    </subcellularLocation>
</comment>
<dbReference type="Pfam" id="PF00401">
    <property type="entry name" value="ATP-synt_DE"/>
    <property type="match status" value="1"/>
</dbReference>
<evidence type="ECO:0000259" key="11">
    <source>
        <dbReference type="Pfam" id="PF02823"/>
    </source>
</evidence>
<organism evidence="12 13">
    <name type="scientific">Candidatus Jorgensenbacteria bacterium RIFCSPLOWO2_01_FULL_45_25b</name>
    <dbReference type="NCBI Taxonomy" id="1798471"/>
    <lineage>
        <taxon>Bacteria</taxon>
        <taxon>Candidatus Joergenseniibacteriota</taxon>
    </lineage>
</organism>
<protein>
    <recommendedName>
        <fullName evidence="8">ATP synthase epsilon chain</fullName>
    </recommendedName>
    <alternativeName>
        <fullName evidence="8">ATP synthase F1 sector epsilon subunit</fullName>
    </alternativeName>
    <alternativeName>
        <fullName evidence="8">F-ATPase epsilon subunit</fullName>
    </alternativeName>
</protein>
<evidence type="ECO:0000259" key="10">
    <source>
        <dbReference type="Pfam" id="PF00401"/>
    </source>
</evidence>
<dbReference type="GO" id="GO:0045259">
    <property type="term" value="C:proton-transporting ATP synthase complex"/>
    <property type="evidence" value="ECO:0007669"/>
    <property type="project" value="UniProtKB-KW"/>
</dbReference>
<keyword evidence="7 8" id="KW-0066">ATP synthesis</keyword>
<dbReference type="InterPro" id="IPR036771">
    <property type="entry name" value="ATPsynth_dsu/esu_N"/>
</dbReference>
<keyword evidence="8" id="KW-0375">Hydrogen ion transport</keyword>
<evidence type="ECO:0000313" key="13">
    <source>
        <dbReference type="Proteomes" id="UP000176996"/>
    </source>
</evidence>
<dbReference type="SUPFAM" id="SSF46604">
    <property type="entry name" value="Epsilon subunit of F1F0-ATP synthase C-terminal domain"/>
    <property type="match status" value="1"/>
</dbReference>
<dbReference type="PANTHER" id="PTHR13822">
    <property type="entry name" value="ATP SYNTHASE DELTA/EPSILON CHAIN"/>
    <property type="match status" value="1"/>
</dbReference>
<dbReference type="GO" id="GO:0005524">
    <property type="term" value="F:ATP binding"/>
    <property type="evidence" value="ECO:0007669"/>
    <property type="project" value="UniProtKB-UniRule"/>
</dbReference>
<keyword evidence="3 8" id="KW-0813">Transport</keyword>
<evidence type="ECO:0000313" key="12">
    <source>
        <dbReference type="EMBL" id="OGG42124.1"/>
    </source>
</evidence>
<dbReference type="InterPro" id="IPR020546">
    <property type="entry name" value="ATP_synth_F1_dsu/esu_N"/>
</dbReference>
<comment type="caution">
    <text evidence="12">The sequence shown here is derived from an EMBL/GenBank/DDBJ whole genome shotgun (WGS) entry which is preliminary data.</text>
</comment>
<feature type="domain" description="ATP synthase F1 complex delta/epsilon subunit N-terminal" evidence="11">
    <location>
        <begin position="3"/>
        <end position="81"/>
    </location>
</feature>
<comment type="subunit">
    <text evidence="8 9">F-type ATPases have 2 components, CF(1) - the catalytic core - and CF(0) - the membrane proton channel. CF(1) has five subunits: alpha(3), beta(3), gamma(1), delta(1), epsilon(1). CF(0) has three main subunits: a, b and c.</text>
</comment>
<dbReference type="InterPro" id="IPR020547">
    <property type="entry name" value="ATP_synth_F1_esu_C"/>
</dbReference>
<dbReference type="Pfam" id="PF02823">
    <property type="entry name" value="ATP-synt_DE_N"/>
    <property type="match status" value="1"/>
</dbReference>
<evidence type="ECO:0000256" key="2">
    <source>
        <dbReference type="ARBA" id="ARBA00005712"/>
    </source>
</evidence>
<comment type="similarity">
    <text evidence="2 8 9">Belongs to the ATPase epsilon chain family.</text>
</comment>
<evidence type="ECO:0000256" key="9">
    <source>
        <dbReference type="RuleBase" id="RU003656"/>
    </source>
</evidence>
<evidence type="ECO:0000256" key="6">
    <source>
        <dbReference type="ARBA" id="ARBA00023196"/>
    </source>
</evidence>
<evidence type="ECO:0000256" key="5">
    <source>
        <dbReference type="ARBA" id="ARBA00023136"/>
    </source>
</evidence>
<evidence type="ECO:0000256" key="1">
    <source>
        <dbReference type="ARBA" id="ARBA00004202"/>
    </source>
</evidence>
<dbReference type="GO" id="GO:0046933">
    <property type="term" value="F:proton-transporting ATP synthase activity, rotational mechanism"/>
    <property type="evidence" value="ECO:0007669"/>
    <property type="project" value="UniProtKB-UniRule"/>
</dbReference>